<dbReference type="Pfam" id="PF07299">
    <property type="entry name" value="EF-G-binding_N"/>
    <property type="match status" value="1"/>
</dbReference>
<dbReference type="InterPro" id="IPR032330">
    <property type="entry name" value="EF-G-binding_C"/>
</dbReference>
<keyword evidence="4" id="KW-1185">Reference proteome</keyword>
<feature type="domain" description="Elongation factor G-binding protein N-terminal" evidence="1">
    <location>
        <begin position="4"/>
        <end position="86"/>
    </location>
</feature>
<dbReference type="RefSeq" id="WP_029332510.1">
    <property type="nucleotide sequence ID" value="NZ_LR732308.1"/>
</dbReference>
<evidence type="ECO:0000259" key="2">
    <source>
        <dbReference type="Pfam" id="PF16571"/>
    </source>
</evidence>
<dbReference type="InterPro" id="IPR038344">
    <property type="entry name" value="EF-G_N_sf"/>
</dbReference>
<name>A0A653I490_9BACL</name>
<sequence>MQPFIKPHQYNFIRNQIELLLQQLTTVNDPDVRDAVLYSATTKIFDIIPVLSPEQEELLMTIRNQASEQQLFTYLDQIEPFVEPFPAITVAEIQALFPKTKKLHLPPLDTIDFSATTYLSWNDTSNKRKFFVYPLDGTWIGLESSYLPNIQHGICSLCKTNNEVALVSVRTNKSADHYRAVGNYLCIDSDQCNASITAISDLEKFLANAK</sequence>
<keyword evidence="3" id="KW-0648">Protein biosynthesis</keyword>
<feature type="domain" description="Elongation factor G-binding protein C-terminal treble-clef zinc-finger" evidence="2">
    <location>
        <begin position="100"/>
        <end position="195"/>
    </location>
</feature>
<organism evidence="3 4">
    <name type="scientific">Exiguobacterium oxidotolerans</name>
    <dbReference type="NCBI Taxonomy" id="223958"/>
    <lineage>
        <taxon>Bacteria</taxon>
        <taxon>Bacillati</taxon>
        <taxon>Bacillota</taxon>
        <taxon>Bacilli</taxon>
        <taxon>Bacillales</taxon>
        <taxon>Bacillales Family XII. Incertae Sedis</taxon>
        <taxon>Exiguobacterium</taxon>
    </lineage>
</organism>
<protein>
    <submittedName>
        <fullName evidence="3">Elongation factor G-binding protein</fullName>
    </submittedName>
</protein>
<evidence type="ECO:0000259" key="1">
    <source>
        <dbReference type="Pfam" id="PF07299"/>
    </source>
</evidence>
<dbReference type="CDD" id="cd16342">
    <property type="entry name" value="FusC_FusB"/>
    <property type="match status" value="1"/>
</dbReference>
<dbReference type="AlphaFoldDB" id="A0A653I490"/>
<gene>
    <name evidence="3" type="ORF">EXIGUO9Y_130086</name>
</gene>
<evidence type="ECO:0000313" key="3">
    <source>
        <dbReference type="EMBL" id="VWX33789.1"/>
    </source>
</evidence>
<reference evidence="3 4" key="1">
    <citation type="submission" date="2019-10" db="EMBL/GenBank/DDBJ databases">
        <authorList>
            <person name="Karimi E."/>
        </authorList>
    </citation>
    <scope>NUCLEOTIDE SEQUENCE [LARGE SCALE GENOMIC DNA]</scope>
    <source>
        <strain evidence="3">Exiguobacterium sp. 9Y</strain>
    </source>
</reference>
<dbReference type="Gene3D" id="1.20.1280.250">
    <property type="match status" value="1"/>
</dbReference>
<dbReference type="GO" id="GO:0003746">
    <property type="term" value="F:translation elongation factor activity"/>
    <property type="evidence" value="ECO:0007669"/>
    <property type="project" value="UniProtKB-KW"/>
</dbReference>
<dbReference type="Proteomes" id="UP000439752">
    <property type="component" value="Unassembled WGS sequence"/>
</dbReference>
<dbReference type="Pfam" id="PF16571">
    <property type="entry name" value="FBP_C"/>
    <property type="match status" value="1"/>
</dbReference>
<dbReference type="EMBL" id="CABWKQ010000005">
    <property type="protein sequence ID" value="VWX33789.1"/>
    <property type="molecule type" value="Genomic_DNA"/>
</dbReference>
<dbReference type="InterPro" id="IPR010841">
    <property type="entry name" value="EF-G-binding_N"/>
</dbReference>
<proteinExistence type="predicted"/>
<accession>A0A653I490</accession>
<evidence type="ECO:0000313" key="4">
    <source>
        <dbReference type="Proteomes" id="UP000439752"/>
    </source>
</evidence>
<keyword evidence="3" id="KW-0251">Elongation factor</keyword>